<dbReference type="Proteomes" id="UP000318661">
    <property type="component" value="Unassembled WGS sequence"/>
</dbReference>
<dbReference type="Gene3D" id="3.30.450.90">
    <property type="match status" value="1"/>
</dbReference>
<evidence type="ECO:0000256" key="4">
    <source>
        <dbReference type="SAM" id="MobiDB-lite"/>
    </source>
</evidence>
<dbReference type="GO" id="GO:0005524">
    <property type="term" value="F:ATP binding"/>
    <property type="evidence" value="ECO:0007669"/>
    <property type="project" value="UniProtKB-KW"/>
</dbReference>
<sequence length="587" mass="64999">MVEASPARRRRQLGELLLDEHLVTPDQLNRALEIHRATGERLGRVLLDMGVVDQEHIARVLSQQIGIEFLHLTGQSLREDVLQLLPATLASQLQAVPVAKENGILTVAMVDPLDVVAIDDIRRHTGMDVKVAVITTRDFQYALNQYPVLDVAEELVRDLPRPQVLDEEISLERLRRMADEQPVVRLVNRLTEEAVRKRASDIHIEPQERHIRLRYRVDGVLLTRGTLPEYVQAQVVSRIKIMANMDIAERRLPQDGSFQTRVDGRAIDVRVSTIPSFYGEKAVLRLLDKSAPIYDLDKLGLSAQNYEVLRRIIQRPQGIFLLTGPTGSGKTTTLYAILNQLNNEKVNVLTVEDPVEYQIAGITQMQVNVRAGVTFASSLRHFLRQDPDIIMVGEVRDQETARIAIQAALTGHLVLSTLHTNDAPGAITRLLDMGIEPYLVASALEGVAAQRLVRVLCPKCREADAAGAEELRARFGTAAPAGTYYLGRGCEFCNYTGYRGRVAIFEIAEMDDELRHLVINRVPHHTLKEAAVAAGMTTLLEDGLKKAAAGVTSLAEVWRVVSVERANGNGAEEPTDGNAGSREQGNA</sequence>
<evidence type="ECO:0000256" key="1">
    <source>
        <dbReference type="ARBA" id="ARBA00006611"/>
    </source>
</evidence>
<dbReference type="SUPFAM" id="SSF160246">
    <property type="entry name" value="EspE N-terminal domain-like"/>
    <property type="match status" value="1"/>
</dbReference>
<dbReference type="GO" id="GO:0005886">
    <property type="term" value="C:plasma membrane"/>
    <property type="evidence" value="ECO:0007669"/>
    <property type="project" value="TreeGrafter"/>
</dbReference>
<evidence type="ECO:0000313" key="7">
    <source>
        <dbReference type="Proteomes" id="UP000318661"/>
    </source>
</evidence>
<dbReference type="Gene3D" id="3.30.300.160">
    <property type="entry name" value="Type II secretion system, protein E, N-terminal domain"/>
    <property type="match status" value="1"/>
</dbReference>
<dbReference type="PANTHER" id="PTHR30258">
    <property type="entry name" value="TYPE II SECRETION SYSTEM PROTEIN GSPE-RELATED"/>
    <property type="match status" value="1"/>
</dbReference>
<accession>A0A537LEZ5</accession>
<dbReference type="SMART" id="SM00382">
    <property type="entry name" value="AAA"/>
    <property type="match status" value="1"/>
</dbReference>
<keyword evidence="2" id="KW-0547">Nucleotide-binding</keyword>
<evidence type="ECO:0000256" key="3">
    <source>
        <dbReference type="ARBA" id="ARBA00022840"/>
    </source>
</evidence>
<evidence type="ECO:0000259" key="5">
    <source>
        <dbReference type="PROSITE" id="PS00662"/>
    </source>
</evidence>
<dbReference type="SUPFAM" id="SSF52540">
    <property type="entry name" value="P-loop containing nucleoside triphosphate hydrolases"/>
    <property type="match status" value="1"/>
</dbReference>
<evidence type="ECO:0000313" key="6">
    <source>
        <dbReference type="EMBL" id="TMJ06492.1"/>
    </source>
</evidence>
<dbReference type="PANTHER" id="PTHR30258:SF2">
    <property type="entry name" value="COMG OPERON PROTEIN 1"/>
    <property type="match status" value="1"/>
</dbReference>
<dbReference type="InterPro" id="IPR027417">
    <property type="entry name" value="P-loop_NTPase"/>
</dbReference>
<reference evidence="6 7" key="1">
    <citation type="journal article" date="2019" name="Nat. Microbiol.">
        <title>Mediterranean grassland soil C-N compound turnover is dependent on rainfall and depth, and is mediated by genomically divergent microorganisms.</title>
        <authorList>
            <person name="Diamond S."/>
            <person name="Andeer P.F."/>
            <person name="Li Z."/>
            <person name="Crits-Christoph A."/>
            <person name="Burstein D."/>
            <person name="Anantharaman K."/>
            <person name="Lane K.R."/>
            <person name="Thomas B.C."/>
            <person name="Pan C."/>
            <person name="Northen T.R."/>
            <person name="Banfield J.F."/>
        </authorList>
    </citation>
    <scope>NUCLEOTIDE SEQUENCE [LARGE SCALE GENOMIC DNA]</scope>
    <source>
        <strain evidence="6">NP_2</strain>
    </source>
</reference>
<dbReference type="InterPro" id="IPR037257">
    <property type="entry name" value="T2SS_E_N_sf"/>
</dbReference>
<dbReference type="Gene3D" id="3.40.50.300">
    <property type="entry name" value="P-loop containing nucleotide triphosphate hydrolases"/>
    <property type="match status" value="1"/>
</dbReference>
<dbReference type="PROSITE" id="PS00662">
    <property type="entry name" value="T2SP_E"/>
    <property type="match status" value="1"/>
</dbReference>
<dbReference type="InterPro" id="IPR007831">
    <property type="entry name" value="T2SS_GspE_N"/>
</dbReference>
<dbReference type="EMBL" id="VBAJ01000228">
    <property type="protein sequence ID" value="TMJ06492.1"/>
    <property type="molecule type" value="Genomic_DNA"/>
</dbReference>
<feature type="region of interest" description="Disordered" evidence="4">
    <location>
        <begin position="566"/>
        <end position="587"/>
    </location>
</feature>
<dbReference type="AlphaFoldDB" id="A0A537LEZ5"/>
<protein>
    <submittedName>
        <fullName evidence="6">Type II secretion system protein GspE</fullName>
    </submittedName>
</protein>
<proteinExistence type="inferred from homology"/>
<gene>
    <name evidence="6" type="ORF">E6G99_08920</name>
</gene>
<name>A0A537LEZ5_9BACT</name>
<comment type="similarity">
    <text evidence="1">Belongs to the GSP E family.</text>
</comment>
<dbReference type="CDD" id="cd01129">
    <property type="entry name" value="PulE-GspE-like"/>
    <property type="match status" value="1"/>
</dbReference>
<dbReference type="GO" id="GO:0016887">
    <property type="term" value="F:ATP hydrolysis activity"/>
    <property type="evidence" value="ECO:0007669"/>
    <property type="project" value="TreeGrafter"/>
</dbReference>
<dbReference type="Pfam" id="PF00437">
    <property type="entry name" value="T2SSE"/>
    <property type="match status" value="1"/>
</dbReference>
<dbReference type="FunFam" id="3.30.450.90:FF:000001">
    <property type="entry name" value="Type II secretion system ATPase GspE"/>
    <property type="match status" value="1"/>
</dbReference>
<feature type="domain" description="Bacterial type II secretion system protein E" evidence="5">
    <location>
        <begin position="383"/>
        <end position="397"/>
    </location>
</feature>
<comment type="caution">
    <text evidence="6">The sequence shown here is derived from an EMBL/GenBank/DDBJ whole genome shotgun (WGS) entry which is preliminary data.</text>
</comment>
<organism evidence="6 7">
    <name type="scientific">Candidatus Segetimicrobium genomatis</name>
    <dbReference type="NCBI Taxonomy" id="2569760"/>
    <lineage>
        <taxon>Bacteria</taxon>
        <taxon>Bacillati</taxon>
        <taxon>Candidatus Sysuimicrobiota</taxon>
        <taxon>Candidatus Sysuimicrobiia</taxon>
        <taxon>Candidatus Sysuimicrobiales</taxon>
        <taxon>Candidatus Segetimicrobiaceae</taxon>
        <taxon>Candidatus Segetimicrobium</taxon>
    </lineage>
</organism>
<dbReference type="Pfam" id="PF05157">
    <property type="entry name" value="MshEN"/>
    <property type="match status" value="1"/>
</dbReference>
<dbReference type="FunFam" id="3.40.50.300:FF:000398">
    <property type="entry name" value="Type IV pilus assembly ATPase PilB"/>
    <property type="match status" value="1"/>
</dbReference>
<evidence type="ECO:0000256" key="2">
    <source>
        <dbReference type="ARBA" id="ARBA00022741"/>
    </source>
</evidence>
<dbReference type="InterPro" id="IPR003593">
    <property type="entry name" value="AAA+_ATPase"/>
</dbReference>
<keyword evidence="3" id="KW-0067">ATP-binding</keyword>
<dbReference type="InterPro" id="IPR001482">
    <property type="entry name" value="T2SS/T4SS_dom"/>
</dbReference>